<dbReference type="AlphaFoldDB" id="A0AAW1TAI5"/>
<organism evidence="1 2">
    <name type="scientific">Apatococcus fuscideae</name>
    <dbReference type="NCBI Taxonomy" id="2026836"/>
    <lineage>
        <taxon>Eukaryota</taxon>
        <taxon>Viridiplantae</taxon>
        <taxon>Chlorophyta</taxon>
        <taxon>core chlorophytes</taxon>
        <taxon>Trebouxiophyceae</taxon>
        <taxon>Chlorellales</taxon>
        <taxon>Chlorellaceae</taxon>
        <taxon>Apatococcus</taxon>
    </lineage>
</organism>
<proteinExistence type="predicted"/>
<name>A0AAW1TAI5_9CHLO</name>
<protein>
    <submittedName>
        <fullName evidence="1">Uncharacterized protein</fullName>
    </submittedName>
</protein>
<keyword evidence="2" id="KW-1185">Reference proteome</keyword>
<dbReference type="EMBL" id="JALJOV010000213">
    <property type="protein sequence ID" value="KAK9865843.1"/>
    <property type="molecule type" value="Genomic_DNA"/>
</dbReference>
<accession>A0AAW1TAI5</accession>
<evidence type="ECO:0000313" key="1">
    <source>
        <dbReference type="EMBL" id="KAK9865843.1"/>
    </source>
</evidence>
<comment type="caution">
    <text evidence="1">The sequence shown here is derived from an EMBL/GenBank/DDBJ whole genome shotgun (WGS) entry which is preliminary data.</text>
</comment>
<reference evidence="1 2" key="1">
    <citation type="journal article" date="2024" name="Nat. Commun.">
        <title>Phylogenomics reveals the evolutionary origins of lichenization in chlorophyte algae.</title>
        <authorList>
            <person name="Puginier C."/>
            <person name="Libourel C."/>
            <person name="Otte J."/>
            <person name="Skaloud P."/>
            <person name="Haon M."/>
            <person name="Grisel S."/>
            <person name="Petersen M."/>
            <person name="Berrin J.G."/>
            <person name="Delaux P.M."/>
            <person name="Dal Grande F."/>
            <person name="Keller J."/>
        </authorList>
    </citation>
    <scope>NUCLEOTIDE SEQUENCE [LARGE SCALE GENOMIC DNA]</scope>
    <source>
        <strain evidence="1 2">SAG 2523</strain>
    </source>
</reference>
<gene>
    <name evidence="1" type="ORF">WJX84_011873</name>
</gene>
<evidence type="ECO:0000313" key="2">
    <source>
        <dbReference type="Proteomes" id="UP001485043"/>
    </source>
</evidence>
<dbReference type="Proteomes" id="UP001485043">
    <property type="component" value="Unassembled WGS sequence"/>
</dbReference>
<sequence length="80" mass="8271">MAASMVLIDVKRLGNGLHVSRAEPSALSGHLEAASCAELHCRAVNAIACRLEGCHSFAAPARGVSERLVAISGQHRLPGA</sequence>